<feature type="compositionally biased region" description="Polar residues" evidence="1">
    <location>
        <begin position="45"/>
        <end position="54"/>
    </location>
</feature>
<evidence type="ECO:0000313" key="2">
    <source>
        <dbReference type="EMBL" id="GCC39770.1"/>
    </source>
</evidence>
<keyword evidence="3" id="KW-1185">Reference proteome</keyword>
<dbReference type="EMBL" id="BEZZ01024430">
    <property type="protein sequence ID" value="GCC39770.1"/>
    <property type="molecule type" value="Genomic_DNA"/>
</dbReference>
<evidence type="ECO:0000256" key="1">
    <source>
        <dbReference type="SAM" id="MobiDB-lite"/>
    </source>
</evidence>
<feature type="region of interest" description="Disordered" evidence="1">
    <location>
        <begin position="25"/>
        <end position="54"/>
    </location>
</feature>
<reference evidence="2 3" key="1">
    <citation type="journal article" date="2018" name="Nat. Ecol. Evol.">
        <title>Shark genomes provide insights into elasmobranch evolution and the origin of vertebrates.</title>
        <authorList>
            <person name="Hara Y"/>
            <person name="Yamaguchi K"/>
            <person name="Onimaru K"/>
            <person name="Kadota M"/>
            <person name="Koyanagi M"/>
            <person name="Keeley SD"/>
            <person name="Tatsumi K"/>
            <person name="Tanaka K"/>
            <person name="Motone F"/>
            <person name="Kageyama Y"/>
            <person name="Nozu R"/>
            <person name="Adachi N"/>
            <person name="Nishimura O"/>
            <person name="Nakagawa R"/>
            <person name="Tanegashima C"/>
            <person name="Kiyatake I"/>
            <person name="Matsumoto R"/>
            <person name="Murakumo K"/>
            <person name="Nishida K"/>
            <person name="Terakita A"/>
            <person name="Kuratani S"/>
            <person name="Sato K"/>
            <person name="Hyodo S Kuraku.S."/>
        </authorList>
    </citation>
    <scope>NUCLEOTIDE SEQUENCE [LARGE SCALE GENOMIC DNA]</scope>
</reference>
<dbReference type="AlphaFoldDB" id="A0A401TAT4"/>
<protein>
    <submittedName>
        <fullName evidence="2">Uncharacterized protein</fullName>
    </submittedName>
</protein>
<dbReference type="Proteomes" id="UP000287033">
    <property type="component" value="Unassembled WGS sequence"/>
</dbReference>
<gene>
    <name evidence="2" type="ORF">chiPu_0023646</name>
</gene>
<organism evidence="2 3">
    <name type="scientific">Chiloscyllium punctatum</name>
    <name type="common">Brownbanded bambooshark</name>
    <name type="synonym">Hemiscyllium punctatum</name>
    <dbReference type="NCBI Taxonomy" id="137246"/>
    <lineage>
        <taxon>Eukaryota</taxon>
        <taxon>Metazoa</taxon>
        <taxon>Chordata</taxon>
        <taxon>Craniata</taxon>
        <taxon>Vertebrata</taxon>
        <taxon>Chondrichthyes</taxon>
        <taxon>Elasmobranchii</taxon>
        <taxon>Galeomorphii</taxon>
        <taxon>Galeoidea</taxon>
        <taxon>Orectolobiformes</taxon>
        <taxon>Hemiscylliidae</taxon>
        <taxon>Chiloscyllium</taxon>
    </lineage>
</organism>
<proteinExistence type="predicted"/>
<name>A0A401TAT4_CHIPU</name>
<comment type="caution">
    <text evidence="2">The sequence shown here is derived from an EMBL/GenBank/DDBJ whole genome shotgun (WGS) entry which is preliminary data.</text>
</comment>
<accession>A0A401TAT4</accession>
<evidence type="ECO:0000313" key="3">
    <source>
        <dbReference type="Proteomes" id="UP000287033"/>
    </source>
</evidence>
<sequence>MEEGISEESTRCEAQQDLEEALVFGGVRLDRDEEQDEERGGTDQYGRSNSLPDTDTVTYNHKTIIITSHSSPSALANCCHKVPHWATTASEGCDLKSHSKHLIQK</sequence>